<organism evidence="2 3">
    <name type="scientific">Nocardia mangyaensis</name>
    <dbReference type="NCBI Taxonomy" id="2213200"/>
    <lineage>
        <taxon>Bacteria</taxon>
        <taxon>Bacillati</taxon>
        <taxon>Actinomycetota</taxon>
        <taxon>Actinomycetes</taxon>
        <taxon>Mycobacteriales</taxon>
        <taxon>Nocardiaceae</taxon>
        <taxon>Nocardia</taxon>
    </lineage>
</organism>
<dbReference type="Gene3D" id="3.40.190.10">
    <property type="entry name" value="Periplasmic binding protein-like II"/>
    <property type="match status" value="1"/>
</dbReference>
<dbReference type="OrthoDB" id="3595952at2"/>
<dbReference type="InterPro" id="IPR027939">
    <property type="entry name" value="NMT1/THI5"/>
</dbReference>
<evidence type="ECO:0000256" key="1">
    <source>
        <dbReference type="SAM" id="SignalP"/>
    </source>
</evidence>
<gene>
    <name evidence="2" type="ORF">BOX37_10700</name>
</gene>
<dbReference type="PANTHER" id="PTHR31528:SF3">
    <property type="entry name" value="THIAMINE BIOSYNTHESIS PROTEIN HI_0357-RELATED"/>
    <property type="match status" value="1"/>
</dbReference>
<sequence>MSTVPHRFSRTLRVGACATALSLAALTGCADSGDTASSGYDGPIGSVDLAEVCPAKIVVQTDWNPEAEHGSLYQMLGPDPVYDAGSKKVTGPLFTQGEYTGVDLEVRAGGPAIGFQSVTSQMYQDDSILLGYVDTDQSVQSSGTNPTTAVFASLEINPQMIMWDPATYPDVRTIADLKGTGATVLYFEGSTYMDYLTGAGILDKGQVDGSYDGSPATFVAAGGSKAQQGFASSEPYLYQEEIAQWKKPVAYQLLHDAGFPVYKSALAVRSGELEANASCLDRLVPVMQQAAVDYFADPATANEVILQAVEKYDTGWVYNAGNAEYATETMLSTGVVGNGDNATAGDFDTARVQRVIDITGPVFADQQVSIPAGLTPEQLATNRFIDPSIGFTS</sequence>
<dbReference type="KEGG" id="nsl:BOX37_10700"/>
<feature type="chain" id="PRO_5012543161" evidence="1">
    <location>
        <begin position="31"/>
        <end position="393"/>
    </location>
</feature>
<dbReference type="Proteomes" id="UP000183810">
    <property type="component" value="Chromosome"/>
</dbReference>
<dbReference type="GO" id="GO:0009228">
    <property type="term" value="P:thiamine biosynthetic process"/>
    <property type="evidence" value="ECO:0007669"/>
    <property type="project" value="InterPro"/>
</dbReference>
<protein>
    <submittedName>
        <fullName evidence="2">Nitrate ABC transporter substrate-binding protein</fullName>
    </submittedName>
</protein>
<keyword evidence="3" id="KW-1185">Reference proteome</keyword>
<dbReference type="RefSeq" id="WP_071927524.1">
    <property type="nucleotide sequence ID" value="NZ_CP018082.1"/>
</dbReference>
<evidence type="ECO:0000313" key="2">
    <source>
        <dbReference type="EMBL" id="APE34344.1"/>
    </source>
</evidence>
<dbReference type="AlphaFoldDB" id="A0A1J0VQL5"/>
<accession>A0A1J0VQL5</accession>
<evidence type="ECO:0000313" key="3">
    <source>
        <dbReference type="Proteomes" id="UP000183810"/>
    </source>
</evidence>
<keyword evidence="1" id="KW-0732">Signal</keyword>
<reference evidence="2" key="1">
    <citation type="submission" date="2016-11" db="EMBL/GenBank/DDBJ databases">
        <authorList>
            <person name="Jaros S."/>
            <person name="Januszkiewicz K."/>
            <person name="Wedrychowicz H."/>
        </authorList>
    </citation>
    <scope>NUCLEOTIDE SEQUENCE [LARGE SCALE GENOMIC DNA]</scope>
    <source>
        <strain evidence="2">Y48</strain>
    </source>
</reference>
<dbReference type="PANTHER" id="PTHR31528">
    <property type="entry name" value="4-AMINO-5-HYDROXYMETHYL-2-METHYLPYRIMIDINE PHOSPHATE SYNTHASE THI11-RELATED"/>
    <property type="match status" value="1"/>
</dbReference>
<proteinExistence type="predicted"/>
<dbReference type="EMBL" id="CP018082">
    <property type="protein sequence ID" value="APE34344.1"/>
    <property type="molecule type" value="Genomic_DNA"/>
</dbReference>
<name>A0A1J0VQL5_9NOCA</name>
<feature type="signal peptide" evidence="1">
    <location>
        <begin position="1"/>
        <end position="30"/>
    </location>
</feature>
<dbReference type="PROSITE" id="PS51257">
    <property type="entry name" value="PROKAR_LIPOPROTEIN"/>
    <property type="match status" value="1"/>
</dbReference>